<organism evidence="2 3">
    <name type="scientific">Prorocentrum cordatum</name>
    <dbReference type="NCBI Taxonomy" id="2364126"/>
    <lineage>
        <taxon>Eukaryota</taxon>
        <taxon>Sar</taxon>
        <taxon>Alveolata</taxon>
        <taxon>Dinophyceae</taxon>
        <taxon>Prorocentrales</taxon>
        <taxon>Prorocentraceae</taxon>
        <taxon>Prorocentrum</taxon>
    </lineage>
</organism>
<keyword evidence="3" id="KW-1185">Reference proteome</keyword>
<name>A0ABN9UEW9_9DINO</name>
<proteinExistence type="predicted"/>
<gene>
    <name evidence="2" type="ORF">PCOR1329_LOCUS47977</name>
</gene>
<feature type="region of interest" description="Disordered" evidence="1">
    <location>
        <begin position="740"/>
        <end position="769"/>
    </location>
</feature>
<sequence>MDFAVVQVTGPIKKMIADYDPSADDPSKGQMKAKADQICEMLYHAELGYFERIKSQHSVVDCCNRWGMGVDPVDVHSLLSRIIHQGWSDNELETPRCFEIIPSKADEVFTFNQKLWSASAGQLAPVVKHDMRISTVTCSHTAAGQKAVLAGCASNDSALSTDGALCRAKVAALSPSYDKSLSTGIPWFVIRHQVASAIPELPDFLSEAGNIGHGNHRKQTHVQAMLAVHSKAMKNMAVHGDYKLDAIARSVEAQMTHMEGQIRDIGEFVIQWGGGSTPINLECIEEYSKVLSFRRELPNALIRGLATLQFTQCPDYVVAVVKASLSAPDNFCKGSVAKLFNTSDISNISRKRAETLAAQEKMVAAKQWLRQFRGDGTSAGDAARLYGNFQVRLVMCLHSKRAPHRERFDDTKAVCQKLLQETFAKFPQARESQLPWDLESGGSDGPPSGVMREFGIGGLTIGALKDAGMVVGTLIRLKVPDDPNNKQHWKITGIADGKIELELHGEVDAPKGKGRGKGRGKGKQTTETVKLEPAKLMDDYEVAPQDFSFTLASSDHVATDNTEFKQRVCVANVMAGLRHLHALLAPTVALTFKGVSKPKPSVSEVLAGKDYSRGSLFLVALSPIVSAGSKVPPSAVEVPAVPDLPSGSMVYVAPKVVLPGTDAAKGPFLVPFWLVPRTPDPTKANVQVTYMKCTVVSSCQERVGKSSSVSLLLPCLMNHKALKSGDPLLRAAEDEWPTIPSAATGADEAPIKRALHGQGSGPSKAAKGS</sequence>
<evidence type="ECO:0000313" key="2">
    <source>
        <dbReference type="EMBL" id="CAK0858079.1"/>
    </source>
</evidence>
<protein>
    <submittedName>
        <fullName evidence="2">Uncharacterized protein</fullName>
    </submittedName>
</protein>
<evidence type="ECO:0000256" key="1">
    <source>
        <dbReference type="SAM" id="MobiDB-lite"/>
    </source>
</evidence>
<reference evidence="2" key="1">
    <citation type="submission" date="2023-10" db="EMBL/GenBank/DDBJ databases">
        <authorList>
            <person name="Chen Y."/>
            <person name="Shah S."/>
            <person name="Dougan E. K."/>
            <person name="Thang M."/>
            <person name="Chan C."/>
        </authorList>
    </citation>
    <scope>NUCLEOTIDE SEQUENCE [LARGE SCALE GENOMIC DNA]</scope>
</reference>
<dbReference type="Proteomes" id="UP001189429">
    <property type="component" value="Unassembled WGS sequence"/>
</dbReference>
<accession>A0ABN9UEW9</accession>
<evidence type="ECO:0000313" key="3">
    <source>
        <dbReference type="Proteomes" id="UP001189429"/>
    </source>
</evidence>
<comment type="caution">
    <text evidence="2">The sequence shown here is derived from an EMBL/GenBank/DDBJ whole genome shotgun (WGS) entry which is preliminary data.</text>
</comment>
<dbReference type="EMBL" id="CAUYUJ010015784">
    <property type="protein sequence ID" value="CAK0858079.1"/>
    <property type="molecule type" value="Genomic_DNA"/>
</dbReference>